<dbReference type="SUPFAM" id="SSF52833">
    <property type="entry name" value="Thioredoxin-like"/>
    <property type="match status" value="1"/>
</dbReference>
<dbReference type="Gene3D" id="3.40.30.10">
    <property type="entry name" value="Glutaredoxin"/>
    <property type="match status" value="1"/>
</dbReference>
<dbReference type="CDD" id="cd02976">
    <property type="entry name" value="NrdH"/>
    <property type="match status" value="1"/>
</dbReference>
<dbReference type="PROSITE" id="PS51354">
    <property type="entry name" value="GLUTAREDOXIN_2"/>
    <property type="match status" value="1"/>
</dbReference>
<gene>
    <name evidence="2" type="ORF">G3N55_04555</name>
</gene>
<evidence type="ECO:0000313" key="3">
    <source>
        <dbReference type="Proteomes" id="UP000469346"/>
    </source>
</evidence>
<dbReference type="AlphaFoldDB" id="A0A6N9TM46"/>
<reference evidence="2 3" key="1">
    <citation type="submission" date="2020-02" db="EMBL/GenBank/DDBJ databases">
        <title>Comparative genomics of sulfur disproportionating microorganisms.</title>
        <authorList>
            <person name="Ward L.M."/>
            <person name="Bertran E."/>
            <person name="Johnston D.T."/>
        </authorList>
    </citation>
    <scope>NUCLEOTIDE SEQUENCE [LARGE SCALE GENOMIC DNA]</scope>
    <source>
        <strain evidence="2 3">DSM 100025</strain>
    </source>
</reference>
<dbReference type="EMBL" id="JAAGRR010000035">
    <property type="protein sequence ID" value="NDY42118.1"/>
    <property type="molecule type" value="Genomic_DNA"/>
</dbReference>
<dbReference type="RefSeq" id="WP_163298264.1">
    <property type="nucleotide sequence ID" value="NZ_JAAGRR010000035.1"/>
</dbReference>
<evidence type="ECO:0000259" key="1">
    <source>
        <dbReference type="Pfam" id="PF00462"/>
    </source>
</evidence>
<dbReference type="InterPro" id="IPR002109">
    <property type="entry name" value="Glutaredoxin"/>
</dbReference>
<name>A0A6N9TM46_DISTH</name>
<feature type="domain" description="Glutaredoxin" evidence="1">
    <location>
        <begin position="6"/>
        <end position="70"/>
    </location>
</feature>
<proteinExistence type="predicted"/>
<protein>
    <submittedName>
        <fullName evidence="2">Glutaredoxin family protein</fullName>
    </submittedName>
</protein>
<dbReference type="Proteomes" id="UP000469346">
    <property type="component" value="Unassembled WGS sequence"/>
</dbReference>
<sequence length="86" mass="9345">MTSGPVKLYALSTCGHCRAAKRLLDALAVAYDVTDVDLLEGEERASAVAEVRRLNPRCSFPTLVVGEEVVVGYREDEIRRVLGVAP</sequence>
<dbReference type="Pfam" id="PF00462">
    <property type="entry name" value="Glutaredoxin"/>
    <property type="match status" value="1"/>
</dbReference>
<dbReference type="InterPro" id="IPR036249">
    <property type="entry name" value="Thioredoxin-like_sf"/>
</dbReference>
<accession>A0A6N9TM46</accession>
<keyword evidence="3" id="KW-1185">Reference proteome</keyword>
<evidence type="ECO:0000313" key="2">
    <source>
        <dbReference type="EMBL" id="NDY42118.1"/>
    </source>
</evidence>
<organism evidence="2 3">
    <name type="scientific">Dissulfurirhabdus thermomarina</name>
    <dbReference type="NCBI Taxonomy" id="1765737"/>
    <lineage>
        <taxon>Bacteria</taxon>
        <taxon>Deltaproteobacteria</taxon>
        <taxon>Dissulfurirhabdaceae</taxon>
        <taxon>Dissulfurirhabdus</taxon>
    </lineage>
</organism>
<comment type="caution">
    <text evidence="2">The sequence shown here is derived from an EMBL/GenBank/DDBJ whole genome shotgun (WGS) entry which is preliminary data.</text>
</comment>